<dbReference type="GO" id="GO:0003995">
    <property type="term" value="F:acyl-CoA dehydrogenase activity"/>
    <property type="evidence" value="ECO:0007669"/>
    <property type="project" value="InterPro"/>
</dbReference>
<dbReference type="InterPro" id="IPR036250">
    <property type="entry name" value="AcylCo_DH-like_C"/>
</dbReference>
<dbReference type="AlphaFoldDB" id="A0A4Y9AIK0"/>
<dbReference type="PIRSF" id="PIRSF016578">
    <property type="entry name" value="HsaA"/>
    <property type="match status" value="1"/>
</dbReference>
<dbReference type="OrthoDB" id="2371581at2"/>
<dbReference type="InterPro" id="IPR009075">
    <property type="entry name" value="AcylCo_DH/oxidase_C"/>
</dbReference>
<keyword evidence="3" id="KW-0285">Flavoprotein</keyword>
<protein>
    <submittedName>
        <fullName evidence="7">Acyl-CoA dehydrogenase</fullName>
    </submittedName>
</protein>
<evidence type="ECO:0000256" key="4">
    <source>
        <dbReference type="ARBA" id="ARBA00022827"/>
    </source>
</evidence>
<dbReference type="PROSITE" id="PS00073">
    <property type="entry name" value="ACYL_COA_DH_2"/>
    <property type="match status" value="1"/>
</dbReference>
<dbReference type="Pfam" id="PF02771">
    <property type="entry name" value="Acyl-CoA_dh_N"/>
    <property type="match status" value="1"/>
</dbReference>
<dbReference type="SUPFAM" id="SSF47203">
    <property type="entry name" value="Acyl-CoA dehydrogenase C-terminal domain-like"/>
    <property type="match status" value="1"/>
</dbReference>
<evidence type="ECO:0000259" key="6">
    <source>
        <dbReference type="Pfam" id="PF02771"/>
    </source>
</evidence>
<reference evidence="7 8" key="1">
    <citation type="submission" date="2019-03" db="EMBL/GenBank/DDBJ databases">
        <title>Genome sequence of Lentibacillus salicampi ATCC BAA-719.</title>
        <authorList>
            <person name="Maclea K.S."/>
            <person name="Simoes Junior M."/>
        </authorList>
    </citation>
    <scope>NUCLEOTIDE SEQUENCE [LARGE SCALE GENOMIC DNA]</scope>
    <source>
        <strain evidence="7 8">ATCC BAA-719</strain>
    </source>
</reference>
<dbReference type="Gene3D" id="2.40.110.10">
    <property type="entry name" value="Butyryl-CoA Dehydrogenase, subunit A, domain 2"/>
    <property type="match status" value="1"/>
</dbReference>
<comment type="cofactor">
    <cofactor evidence="1">
        <name>FAD</name>
        <dbReference type="ChEBI" id="CHEBI:57692"/>
    </cofactor>
</comment>
<dbReference type="Proteomes" id="UP000298484">
    <property type="component" value="Unassembled WGS sequence"/>
</dbReference>
<comment type="caution">
    <text evidence="7">The sequence shown here is derived from an EMBL/GenBank/DDBJ whole genome shotgun (WGS) entry which is preliminary data.</text>
</comment>
<dbReference type="InterPro" id="IPR009100">
    <property type="entry name" value="AcylCoA_DH/oxidase_NM_dom_sf"/>
</dbReference>
<keyword evidence="4" id="KW-0274">FAD</keyword>
<evidence type="ECO:0000313" key="7">
    <source>
        <dbReference type="EMBL" id="TFJ94251.1"/>
    </source>
</evidence>
<feature type="domain" description="Acyl-CoA dehydrogenase/oxidase N-terminal" evidence="6">
    <location>
        <begin position="7"/>
        <end position="83"/>
    </location>
</feature>
<evidence type="ECO:0000313" key="8">
    <source>
        <dbReference type="Proteomes" id="UP000298484"/>
    </source>
</evidence>
<dbReference type="InterPro" id="IPR013786">
    <property type="entry name" value="AcylCoA_DH/ox_N"/>
</dbReference>
<evidence type="ECO:0000256" key="3">
    <source>
        <dbReference type="ARBA" id="ARBA00022630"/>
    </source>
</evidence>
<gene>
    <name evidence="7" type="ORF">E4U82_03065</name>
</gene>
<sequence length="380" mass="42232">MISFQPTEEETSFIKVAKDFAKNRIRPAARTCEKQRAVDQKLGDEAAELGFLSLELPEDWEGLELPLLTQVQLMQALSYGDLDIIQGLQGAGDAASFFRLLRDNPVFKDKMVDLTSGATTVLIDLENNDELSENQLSLRHDHDGYILQGLSQPVRMASFADYALVAGKDSQGKNVIIWLDDSADWMVHQGDYRLGLVASGLGRFSFENVKVPLTHVLVEGTAADDILREARNRIRLLQAAKETGLMEAALDSATEYTAERKAFGREIAAFQGVSFRVASMAIETRIANHLVLEAAVKADNREPSAERLSLRALHRAHRSLRYVTDSAVQLLGGHGFVRDFPVEKWMRDAQAQVMLYGRENDLLVRSGEQLITGEEEVSVT</sequence>
<keyword evidence="8" id="KW-1185">Reference proteome</keyword>
<dbReference type="EMBL" id="SRHY01000002">
    <property type="protein sequence ID" value="TFJ94251.1"/>
    <property type="molecule type" value="Genomic_DNA"/>
</dbReference>
<evidence type="ECO:0000256" key="1">
    <source>
        <dbReference type="ARBA" id="ARBA00001974"/>
    </source>
</evidence>
<dbReference type="Gene3D" id="1.10.540.10">
    <property type="entry name" value="Acyl-CoA dehydrogenase/oxidase, N-terminal domain"/>
    <property type="match status" value="1"/>
</dbReference>
<evidence type="ECO:0000256" key="2">
    <source>
        <dbReference type="ARBA" id="ARBA00009347"/>
    </source>
</evidence>
<dbReference type="InterPro" id="IPR037069">
    <property type="entry name" value="AcylCoA_DH/ox_N_sf"/>
</dbReference>
<dbReference type="Gene3D" id="1.20.140.10">
    <property type="entry name" value="Butyryl-CoA Dehydrogenase, subunit A, domain 3"/>
    <property type="match status" value="1"/>
</dbReference>
<feature type="domain" description="Acyl-CoA dehydrogenase/oxidase C-terminal" evidence="5">
    <location>
        <begin position="232"/>
        <end position="358"/>
    </location>
</feature>
<dbReference type="Pfam" id="PF00441">
    <property type="entry name" value="Acyl-CoA_dh_1"/>
    <property type="match status" value="1"/>
</dbReference>
<dbReference type="InterPro" id="IPR046373">
    <property type="entry name" value="Acyl-CoA_Oxase/DH_mid-dom_sf"/>
</dbReference>
<proteinExistence type="inferred from homology"/>
<dbReference type="RefSeq" id="WP_135108566.1">
    <property type="nucleotide sequence ID" value="NZ_SRHY01000002.1"/>
</dbReference>
<dbReference type="InterPro" id="IPR006089">
    <property type="entry name" value="Acyl-CoA_DH_CS"/>
</dbReference>
<organism evidence="7 8">
    <name type="scientific">Lentibacillus salicampi</name>
    <dbReference type="NCBI Taxonomy" id="175306"/>
    <lineage>
        <taxon>Bacteria</taxon>
        <taxon>Bacillati</taxon>
        <taxon>Bacillota</taxon>
        <taxon>Bacilli</taxon>
        <taxon>Bacillales</taxon>
        <taxon>Bacillaceae</taxon>
        <taxon>Lentibacillus</taxon>
    </lineage>
</organism>
<dbReference type="GO" id="GO:0050660">
    <property type="term" value="F:flavin adenine dinucleotide binding"/>
    <property type="evidence" value="ECO:0007669"/>
    <property type="project" value="InterPro"/>
</dbReference>
<dbReference type="PANTHER" id="PTHR43884">
    <property type="entry name" value="ACYL-COA DEHYDROGENASE"/>
    <property type="match status" value="1"/>
</dbReference>
<accession>A0A4Y9AIK0</accession>
<dbReference type="SUPFAM" id="SSF56645">
    <property type="entry name" value="Acyl-CoA dehydrogenase NM domain-like"/>
    <property type="match status" value="1"/>
</dbReference>
<dbReference type="PANTHER" id="PTHR43884:SF12">
    <property type="entry name" value="ISOVALERYL-COA DEHYDROGENASE, MITOCHONDRIAL-RELATED"/>
    <property type="match status" value="1"/>
</dbReference>
<name>A0A4Y9AIK0_9BACI</name>
<evidence type="ECO:0000259" key="5">
    <source>
        <dbReference type="Pfam" id="PF00441"/>
    </source>
</evidence>
<comment type="similarity">
    <text evidence="2">Belongs to the acyl-CoA dehydrogenase family.</text>
</comment>